<dbReference type="InterPro" id="IPR027417">
    <property type="entry name" value="P-loop_NTPase"/>
</dbReference>
<comment type="caution">
    <text evidence="2">The sequence shown here is derived from an EMBL/GenBank/DDBJ whole genome shotgun (WGS) entry which is preliminary data.</text>
</comment>
<dbReference type="FunFam" id="2.40.30.10:FF:000052">
    <property type="entry name" value="Selenocysteine-specific elongation factor EF-Sec"/>
    <property type="match status" value="1"/>
</dbReference>
<gene>
    <name evidence="2" type="ORF">AYI70_g5731</name>
</gene>
<reference evidence="2 3" key="1">
    <citation type="submission" date="2017-01" db="EMBL/GenBank/DDBJ databases">
        <authorList>
            <person name="Mah S.A."/>
            <person name="Swanson W.J."/>
            <person name="Moy G.W."/>
            <person name="Vacquier V.D."/>
        </authorList>
    </citation>
    <scope>NUCLEOTIDE SEQUENCE [LARGE SCALE GENOMIC DNA]</scope>
    <source>
        <strain evidence="2 3">GSMNP</strain>
    </source>
</reference>
<keyword evidence="3" id="KW-1185">Reference proteome</keyword>
<dbReference type="GO" id="GO:0005525">
    <property type="term" value="F:GTP binding"/>
    <property type="evidence" value="ECO:0007669"/>
    <property type="project" value="InterPro"/>
</dbReference>
<organism evidence="2 3">
    <name type="scientific">Smittium culicis</name>
    <dbReference type="NCBI Taxonomy" id="133412"/>
    <lineage>
        <taxon>Eukaryota</taxon>
        <taxon>Fungi</taxon>
        <taxon>Fungi incertae sedis</taxon>
        <taxon>Zoopagomycota</taxon>
        <taxon>Kickxellomycotina</taxon>
        <taxon>Harpellomycetes</taxon>
        <taxon>Harpellales</taxon>
        <taxon>Legeriomycetaceae</taxon>
        <taxon>Smittium</taxon>
    </lineage>
</organism>
<evidence type="ECO:0000313" key="2">
    <source>
        <dbReference type="EMBL" id="OMJ17810.1"/>
    </source>
</evidence>
<dbReference type="InterPro" id="IPR049394">
    <property type="entry name" value="eEFSec_C"/>
</dbReference>
<accession>A0A1R1XT44</accession>
<dbReference type="SUPFAM" id="SSF50447">
    <property type="entry name" value="Translation proteins"/>
    <property type="match status" value="1"/>
</dbReference>
<name>A0A1R1XT44_9FUNG</name>
<dbReference type="Proteomes" id="UP000187283">
    <property type="component" value="Unassembled WGS sequence"/>
</dbReference>
<dbReference type="GO" id="GO:0003924">
    <property type="term" value="F:GTPase activity"/>
    <property type="evidence" value="ECO:0007669"/>
    <property type="project" value="InterPro"/>
</dbReference>
<dbReference type="SUPFAM" id="SSF52540">
    <property type="entry name" value="P-loop containing nucleoside triphosphate hydrolases"/>
    <property type="match status" value="1"/>
</dbReference>
<sequence length="502" mass="55625">MDAAVLVIDVNKGIQTQTAECIVLAEILKLPLIIALNKIDLIPENSKQTRLTKVTNLIKKSLSNTIFKSSPIVNISAIQNPDPSQQHKKFIDPLIDAIKLTITAFSNQNLNKIDQVSCNEDCLLAFDHCFSLKGQGTVMTGTCLKGTLSVGDNLQVLPIGVQRKVKSIQVFKKSVKSIAKGDRAGVCLVKIESSDIERGFLASVNSITKACAFSIGYETVVARITLFAASDSDTYPQIFDSNYLLSHEFLAIDEIDPKSNSIGDNKNSFSNYFVLLDWKSPVYIPSSSTVIASKLDTDLAAGVCRLAFYGTPQYLISDKEYPKWNSSSLNLFRIKEKFGKINRIVDENNLIGNEMFLNSSVASFVDFSVDVLNDLNLVLASGIIEGTFGQGDKFKVRFPRNTNLYKDLTKTPASPIDKTAIINNNQKNTSKDKSNTNSNLTSELPINNIRLDSVETLKIKGKNKSKQPKIDLGGLKLRIKYRKFINVKSKIDQNKNFTHLYQ</sequence>
<dbReference type="PANTHER" id="PTHR43721">
    <property type="entry name" value="ELONGATION FACTOR TU-RELATED"/>
    <property type="match status" value="1"/>
</dbReference>
<dbReference type="Gene3D" id="3.40.50.300">
    <property type="entry name" value="P-loop containing nucleotide triphosphate hydrolases"/>
    <property type="match status" value="1"/>
</dbReference>
<dbReference type="InterPro" id="IPR000795">
    <property type="entry name" value="T_Tr_GTP-bd_dom"/>
</dbReference>
<protein>
    <submittedName>
        <fullName evidence="2">Selenocysteine-specific elongation factor</fullName>
    </submittedName>
</protein>
<dbReference type="Pfam" id="PF21208">
    <property type="entry name" value="euk_SelB_III"/>
    <property type="match status" value="1"/>
</dbReference>
<dbReference type="PANTHER" id="PTHR43721:SF11">
    <property type="entry name" value="SELENOCYSTEINE-SPECIFIC ELONGATION FACTOR"/>
    <property type="match status" value="1"/>
</dbReference>
<dbReference type="GO" id="GO:0001514">
    <property type="term" value="P:selenocysteine incorporation"/>
    <property type="evidence" value="ECO:0007669"/>
    <property type="project" value="TreeGrafter"/>
</dbReference>
<dbReference type="Pfam" id="PF03144">
    <property type="entry name" value="GTP_EFTU_D2"/>
    <property type="match status" value="1"/>
</dbReference>
<feature type="domain" description="Tr-type G" evidence="1">
    <location>
        <begin position="1"/>
        <end position="108"/>
    </location>
</feature>
<dbReference type="Gene3D" id="2.40.30.10">
    <property type="entry name" value="Translation factors"/>
    <property type="match status" value="1"/>
</dbReference>
<dbReference type="InterPro" id="IPR004161">
    <property type="entry name" value="EFTu-like_2"/>
</dbReference>
<keyword evidence="2" id="KW-0251">Elongation factor</keyword>
<dbReference type="STRING" id="133412.A0A1R1XT44"/>
<dbReference type="CDD" id="cd03696">
    <property type="entry name" value="SelB_II"/>
    <property type="match status" value="1"/>
</dbReference>
<dbReference type="GO" id="GO:0003746">
    <property type="term" value="F:translation elongation factor activity"/>
    <property type="evidence" value="ECO:0007669"/>
    <property type="project" value="UniProtKB-KW"/>
</dbReference>
<keyword evidence="2" id="KW-0648">Protein biosynthesis</keyword>
<evidence type="ECO:0000259" key="1">
    <source>
        <dbReference type="PROSITE" id="PS51722"/>
    </source>
</evidence>
<dbReference type="PROSITE" id="PS51722">
    <property type="entry name" value="G_TR_2"/>
    <property type="match status" value="1"/>
</dbReference>
<proteinExistence type="predicted"/>
<dbReference type="InterPro" id="IPR009000">
    <property type="entry name" value="Transl_B-barrel_sf"/>
</dbReference>
<dbReference type="Pfam" id="PF00009">
    <property type="entry name" value="GTP_EFTU"/>
    <property type="match status" value="1"/>
</dbReference>
<dbReference type="EMBL" id="LSSN01001926">
    <property type="protein sequence ID" value="OMJ17810.1"/>
    <property type="molecule type" value="Genomic_DNA"/>
</dbReference>
<dbReference type="AlphaFoldDB" id="A0A1R1XT44"/>
<dbReference type="Pfam" id="PF21131">
    <property type="entry name" value="eEFSec_4th"/>
    <property type="match status" value="1"/>
</dbReference>
<dbReference type="OrthoDB" id="2067at2759"/>
<evidence type="ECO:0000313" key="3">
    <source>
        <dbReference type="Proteomes" id="UP000187283"/>
    </source>
</evidence>
<dbReference type="InterPro" id="IPR049393">
    <property type="entry name" value="eEFSec_III"/>
</dbReference>
<dbReference type="InterPro" id="IPR050055">
    <property type="entry name" value="EF-Tu_GTPase"/>
</dbReference>